<gene>
    <name evidence="1" type="ORF">M422DRAFT_84296</name>
</gene>
<reference evidence="1 2" key="1">
    <citation type="submission" date="2014-06" db="EMBL/GenBank/DDBJ databases">
        <title>Evolutionary Origins and Diversification of the Mycorrhizal Mutualists.</title>
        <authorList>
            <consortium name="DOE Joint Genome Institute"/>
            <consortium name="Mycorrhizal Genomics Consortium"/>
            <person name="Kohler A."/>
            <person name="Kuo A."/>
            <person name="Nagy L.G."/>
            <person name="Floudas D."/>
            <person name="Copeland A."/>
            <person name="Barry K.W."/>
            <person name="Cichocki N."/>
            <person name="Veneault-Fourrey C."/>
            <person name="LaButti K."/>
            <person name="Lindquist E.A."/>
            <person name="Lipzen A."/>
            <person name="Lundell T."/>
            <person name="Morin E."/>
            <person name="Murat C."/>
            <person name="Riley R."/>
            <person name="Ohm R."/>
            <person name="Sun H."/>
            <person name="Tunlid A."/>
            <person name="Henrissat B."/>
            <person name="Grigoriev I.V."/>
            <person name="Hibbett D.S."/>
            <person name="Martin F."/>
        </authorList>
    </citation>
    <scope>NUCLEOTIDE SEQUENCE [LARGE SCALE GENOMIC DNA]</scope>
    <source>
        <strain evidence="1 2">SS14</strain>
    </source>
</reference>
<proteinExistence type="predicted"/>
<evidence type="ECO:0008006" key="3">
    <source>
        <dbReference type="Google" id="ProtNLM"/>
    </source>
</evidence>
<accession>A0A0C9UMY7</accession>
<sequence length="197" mass="22654">KEKKSDFVRQLGERAVIKDRNITLLVEFVPLTFDTEKTENIAVVENDSRLPVGAIVSARWIKPENRRKEGHAHLIVRVSGAEVANKILWEGMVIKGKRVRGRKMAREPRRCLKCQRMEVPHIATSCMSVKETCGESHHTKECQETNPAKYKCANCNIHGHAAWSRECPAYQRAASKIRRRDTEATYKYILTGEPWTW</sequence>
<feature type="non-terminal residue" evidence="1">
    <location>
        <position position="197"/>
    </location>
</feature>
<dbReference type="EMBL" id="KN837181">
    <property type="protein sequence ID" value="KIJ36219.1"/>
    <property type="molecule type" value="Genomic_DNA"/>
</dbReference>
<protein>
    <recommendedName>
        <fullName evidence="3">CCHC-type domain-containing protein</fullName>
    </recommendedName>
</protein>
<dbReference type="AlphaFoldDB" id="A0A0C9UMY7"/>
<keyword evidence="2" id="KW-1185">Reference proteome</keyword>
<evidence type="ECO:0000313" key="1">
    <source>
        <dbReference type="EMBL" id="KIJ36219.1"/>
    </source>
</evidence>
<evidence type="ECO:0000313" key="2">
    <source>
        <dbReference type="Proteomes" id="UP000054279"/>
    </source>
</evidence>
<name>A0A0C9UMY7_SPHS4</name>
<feature type="non-terminal residue" evidence="1">
    <location>
        <position position="1"/>
    </location>
</feature>
<dbReference type="OrthoDB" id="4230923at2759"/>
<dbReference type="Proteomes" id="UP000054279">
    <property type="component" value="Unassembled WGS sequence"/>
</dbReference>
<dbReference type="HOGENOM" id="CLU_083074_0_0_1"/>
<organism evidence="1 2">
    <name type="scientific">Sphaerobolus stellatus (strain SS14)</name>
    <dbReference type="NCBI Taxonomy" id="990650"/>
    <lineage>
        <taxon>Eukaryota</taxon>
        <taxon>Fungi</taxon>
        <taxon>Dikarya</taxon>
        <taxon>Basidiomycota</taxon>
        <taxon>Agaricomycotina</taxon>
        <taxon>Agaricomycetes</taxon>
        <taxon>Phallomycetidae</taxon>
        <taxon>Geastrales</taxon>
        <taxon>Sphaerobolaceae</taxon>
        <taxon>Sphaerobolus</taxon>
    </lineage>
</organism>